<dbReference type="EMBL" id="JBBXJM010000006">
    <property type="protein sequence ID" value="KAL1406718.1"/>
    <property type="molecule type" value="Genomic_DNA"/>
</dbReference>
<sequence length="267" mass="29771">MPHGNAAAFIFASSQVAKSQASDDELSGPDLDSCPEDYEERLLEGFYPKRPLTGPTEGIGNIVVTGGLVGSAPLWCQYTKYDGPSTMRVDPHLRLEPRHAQLFWLWYMMRWHFERRGKEAKVLDLMQRLAGHQKLYAEHLVDLSVAKHRAGRDGYVFGALRTLAKPGSAPFAQIAAMYTGTAGLSLRGHEEPPRGYRLKARLREHESNATPQSARLAALCGEDPTYSRFSLQVFRISNSTFKKVAARVIPDLFDPDEANPRWVGSVT</sequence>
<evidence type="ECO:0000313" key="1">
    <source>
        <dbReference type="EMBL" id="KAL1406718.1"/>
    </source>
</evidence>
<organism evidence="1 2">
    <name type="scientific">Vanrija albida</name>
    <dbReference type="NCBI Taxonomy" id="181172"/>
    <lineage>
        <taxon>Eukaryota</taxon>
        <taxon>Fungi</taxon>
        <taxon>Dikarya</taxon>
        <taxon>Basidiomycota</taxon>
        <taxon>Agaricomycotina</taxon>
        <taxon>Tremellomycetes</taxon>
        <taxon>Trichosporonales</taxon>
        <taxon>Trichosporonaceae</taxon>
        <taxon>Vanrija</taxon>
    </lineage>
</organism>
<keyword evidence="2" id="KW-1185">Reference proteome</keyword>
<proteinExistence type="predicted"/>
<dbReference type="RefSeq" id="XP_069206662.1">
    <property type="nucleotide sequence ID" value="XM_069356821.1"/>
</dbReference>
<comment type="caution">
    <text evidence="1">The sequence shown here is derived from an EMBL/GenBank/DDBJ whole genome shotgun (WGS) entry which is preliminary data.</text>
</comment>
<accession>A0ABR3PW64</accession>
<evidence type="ECO:0000313" key="2">
    <source>
        <dbReference type="Proteomes" id="UP001565368"/>
    </source>
</evidence>
<evidence type="ECO:0008006" key="3">
    <source>
        <dbReference type="Google" id="ProtNLM"/>
    </source>
</evidence>
<dbReference type="GeneID" id="95989467"/>
<dbReference type="Proteomes" id="UP001565368">
    <property type="component" value="Unassembled WGS sequence"/>
</dbReference>
<name>A0ABR3PW64_9TREE</name>
<gene>
    <name evidence="1" type="ORF">Q8F55_008424</name>
</gene>
<protein>
    <recommendedName>
        <fullName evidence="3">Helitron helicase-like domain-containing protein</fullName>
    </recommendedName>
</protein>
<reference evidence="1 2" key="1">
    <citation type="submission" date="2023-08" db="EMBL/GenBank/DDBJ databases">
        <title>Annotated Genome Sequence of Vanrija albida AlHP1.</title>
        <authorList>
            <person name="Herzog R."/>
        </authorList>
    </citation>
    <scope>NUCLEOTIDE SEQUENCE [LARGE SCALE GENOMIC DNA]</scope>
    <source>
        <strain evidence="1 2">AlHP1</strain>
    </source>
</reference>